<evidence type="ECO:0000313" key="2">
    <source>
        <dbReference type="Proteomes" id="UP000801428"/>
    </source>
</evidence>
<dbReference type="OrthoDB" id="3140657at2759"/>
<dbReference type="PANTHER" id="PTHR42057">
    <property type="entry name" value="F-BOX DOMAIN PROTEIN (AFU_ORTHOLOGUE AFUA_4G00200)"/>
    <property type="match status" value="1"/>
</dbReference>
<dbReference type="Proteomes" id="UP000801428">
    <property type="component" value="Unassembled WGS sequence"/>
</dbReference>
<reference evidence="1" key="1">
    <citation type="submission" date="2019-04" db="EMBL/GenBank/DDBJ databases">
        <title>Sequencing of skin fungus with MAO and IRED activity.</title>
        <authorList>
            <person name="Marsaioli A.J."/>
            <person name="Bonatto J.M.C."/>
            <person name="Reis Junior O."/>
        </authorList>
    </citation>
    <scope>NUCLEOTIDE SEQUENCE</scope>
    <source>
        <strain evidence="1">30M1</strain>
    </source>
</reference>
<gene>
    <name evidence="1" type="ORF">E8E13_000137</name>
</gene>
<dbReference type="EMBL" id="SWKU01000058">
    <property type="protein sequence ID" value="KAF2993163.1"/>
    <property type="molecule type" value="Genomic_DNA"/>
</dbReference>
<name>A0A9P4W533_CURKU</name>
<accession>A0A9P4W533</accession>
<dbReference type="PANTHER" id="PTHR42057:SF2">
    <property type="entry name" value="F-BOX DOMAIN PROTEIN (AFU_ORTHOLOGUE AFUA_4G00200)-RELATED"/>
    <property type="match status" value="1"/>
</dbReference>
<evidence type="ECO:0000313" key="1">
    <source>
        <dbReference type="EMBL" id="KAF2993163.1"/>
    </source>
</evidence>
<organism evidence="1 2">
    <name type="scientific">Curvularia kusanoi</name>
    <name type="common">Cochliobolus kusanoi</name>
    <dbReference type="NCBI Taxonomy" id="90978"/>
    <lineage>
        <taxon>Eukaryota</taxon>
        <taxon>Fungi</taxon>
        <taxon>Dikarya</taxon>
        <taxon>Ascomycota</taxon>
        <taxon>Pezizomycotina</taxon>
        <taxon>Dothideomycetes</taxon>
        <taxon>Pleosporomycetidae</taxon>
        <taxon>Pleosporales</taxon>
        <taxon>Pleosporineae</taxon>
        <taxon>Pleosporaceae</taxon>
        <taxon>Curvularia</taxon>
    </lineage>
</organism>
<sequence length="462" mass="53802">MTSQTDSESELLRLAPELVENVIKQISDRKDLSEIRLTCKALDEVAANELFKDVFISPLEEHVTSWNSISQDDYVRHIPRNAIIHTQPDIEDHGLGMYRERYEVDEDDEEHPSFEDAIRALSQFPNLTSLEIGFTHECLGRDADYWQSVPENHTQREEVLQRIFQAIKDRATDGSNKIIRKLTIVNLQNYPLPEFTSSDLFLDVMTQLDELHISVTQEYNEHGPDHDYTKVELQTFPDYFCSDWLRPVSARIKSLSIYSGSDNWGPFPGYFDPIGIPFPKLETLALGYYTPAHDNAFDWVFSIKSLRKLILHNCMIASWIRISKENMIEWGTQTHDWTKMSDTDPNNWCDSFAYGGKWSQYFDRIAEQLPNLVDFRFGYGGGRYREALYGVRYRDHCGIEISARRYICFNNGILPTHWPEANRDGILHSWLGDGFPINKHKENFEEDQKSLNNLLDTLKLRR</sequence>
<proteinExistence type="predicted"/>
<evidence type="ECO:0008006" key="3">
    <source>
        <dbReference type="Google" id="ProtNLM"/>
    </source>
</evidence>
<comment type="caution">
    <text evidence="1">The sequence shown here is derived from an EMBL/GenBank/DDBJ whole genome shotgun (WGS) entry which is preliminary data.</text>
</comment>
<keyword evidence="2" id="KW-1185">Reference proteome</keyword>
<dbReference type="AlphaFoldDB" id="A0A9P4W533"/>
<dbReference type="SUPFAM" id="SSF52047">
    <property type="entry name" value="RNI-like"/>
    <property type="match status" value="1"/>
</dbReference>
<protein>
    <recommendedName>
        <fullName evidence="3">F-box domain-containing protein</fullName>
    </recommendedName>
</protein>